<comment type="caution">
    <text evidence="7">The sequence shown here is derived from an EMBL/GenBank/DDBJ whole genome shotgun (WGS) entry which is preliminary data.</text>
</comment>
<keyword evidence="5" id="KW-0449">Lipoprotein</keyword>
<organism evidence="7 8">
    <name type="scientific">Arthrobacter bussei</name>
    <dbReference type="NCBI Taxonomy" id="2594179"/>
    <lineage>
        <taxon>Bacteria</taxon>
        <taxon>Bacillati</taxon>
        <taxon>Actinomycetota</taxon>
        <taxon>Actinomycetes</taxon>
        <taxon>Micrococcales</taxon>
        <taxon>Micrococcaceae</taxon>
        <taxon>Arthrobacter</taxon>
    </lineage>
</organism>
<evidence type="ECO:0000313" key="8">
    <source>
        <dbReference type="Proteomes" id="UP000326464"/>
    </source>
</evidence>
<dbReference type="InterPro" id="IPR006059">
    <property type="entry name" value="SBP"/>
</dbReference>
<accession>A0A7X1TMH5</accession>
<keyword evidence="3" id="KW-0472">Membrane</keyword>
<keyword evidence="2 6" id="KW-0732">Signal</keyword>
<evidence type="ECO:0000256" key="3">
    <source>
        <dbReference type="ARBA" id="ARBA00023136"/>
    </source>
</evidence>
<dbReference type="RefSeq" id="WP_152812207.1">
    <property type="nucleotide sequence ID" value="NZ_VJXX01000001.1"/>
</dbReference>
<keyword evidence="4" id="KW-0564">Palmitate</keyword>
<sequence length="446" mass="47485">MRAHYGKVTAAFAMISALALSGCSAGGDSSGAEAGAEAAPCEASDGPVTLEFTTWVPGMDQVVELWNEANPDIQVTVQTGPNGNSGTYQNFFNQIQAGNAPDLGQIEYDALPNFRVQDGLENIAGCEGVADAQDQFVDWTWGQVTFGEEGSVYAVPQDSGPMAMYYRADLFEEAGIEVPTTWEEYATAAEEIKAQGSYITNFPKTDVNWFAGMVWQNGGQWFANDGENWDVNLTSPESEEVATYWQDLLSKDLVSTLPSFSDEWNASFNTGQQWTWVSAVWGATTLSDGAPDTAGKWAVAPMPQWEDGGETAGNWGGSSTAVLKGSEHPAEAAKFALWLNTDPEALALANELGGLYPAAKSATDLEAFAGGVDYYGGQKIYDVFADASSNVNPDFTWGPTMTQTYTDVSDGFGAAIGGSGTLMDALETGQQKTIDSLKAQSIPVSE</sequence>
<evidence type="ECO:0000256" key="5">
    <source>
        <dbReference type="ARBA" id="ARBA00023288"/>
    </source>
</evidence>
<feature type="signal peptide" evidence="6">
    <location>
        <begin position="1"/>
        <end position="25"/>
    </location>
</feature>
<evidence type="ECO:0000256" key="2">
    <source>
        <dbReference type="ARBA" id="ARBA00022729"/>
    </source>
</evidence>
<protein>
    <submittedName>
        <fullName evidence="7">Extracellular solute-binding protein</fullName>
    </submittedName>
</protein>
<evidence type="ECO:0000256" key="1">
    <source>
        <dbReference type="ARBA" id="ARBA00022475"/>
    </source>
</evidence>
<dbReference type="SUPFAM" id="SSF53850">
    <property type="entry name" value="Periplasmic binding protein-like II"/>
    <property type="match status" value="1"/>
</dbReference>
<dbReference type="Gene3D" id="3.40.190.10">
    <property type="entry name" value="Periplasmic binding protein-like II"/>
    <property type="match status" value="2"/>
</dbReference>
<feature type="chain" id="PRO_5038555848" evidence="6">
    <location>
        <begin position="26"/>
        <end position="446"/>
    </location>
</feature>
<reference evidence="8" key="1">
    <citation type="submission" date="2019-07" db="EMBL/GenBank/DDBJ databases">
        <title>Arthrobacter KR32 sp. nov., isolated from mountain cheese made of cows milk.</title>
        <authorList>
            <person name="Flegler A."/>
        </authorList>
    </citation>
    <scope>NUCLEOTIDE SEQUENCE [LARGE SCALE GENOMIC DNA]</scope>
    <source>
        <strain evidence="8">KR32</strain>
    </source>
</reference>
<dbReference type="OrthoDB" id="2515046at2"/>
<gene>
    <name evidence="7" type="ORF">FNH21_03010</name>
</gene>
<dbReference type="PANTHER" id="PTHR43649">
    <property type="entry name" value="ARABINOSE-BINDING PROTEIN-RELATED"/>
    <property type="match status" value="1"/>
</dbReference>
<dbReference type="Pfam" id="PF01547">
    <property type="entry name" value="SBP_bac_1"/>
    <property type="match status" value="1"/>
</dbReference>
<proteinExistence type="predicted"/>
<evidence type="ECO:0000313" key="7">
    <source>
        <dbReference type="EMBL" id="MPY09699.1"/>
    </source>
</evidence>
<name>A0A7X1TMH5_9MICC</name>
<dbReference type="AlphaFoldDB" id="A0A7X1TMH5"/>
<dbReference type="EMBL" id="VJXX01000001">
    <property type="protein sequence ID" value="MPY09699.1"/>
    <property type="molecule type" value="Genomic_DNA"/>
</dbReference>
<evidence type="ECO:0000256" key="6">
    <source>
        <dbReference type="SAM" id="SignalP"/>
    </source>
</evidence>
<dbReference type="PROSITE" id="PS51257">
    <property type="entry name" value="PROKAR_LIPOPROTEIN"/>
    <property type="match status" value="1"/>
</dbReference>
<dbReference type="Proteomes" id="UP000326464">
    <property type="component" value="Unassembled WGS sequence"/>
</dbReference>
<dbReference type="PANTHER" id="PTHR43649:SF33">
    <property type="entry name" value="POLYGALACTURONAN_RHAMNOGALACTURONAN-BINDING PROTEIN YTCQ"/>
    <property type="match status" value="1"/>
</dbReference>
<keyword evidence="1" id="KW-1003">Cell membrane</keyword>
<evidence type="ECO:0000256" key="4">
    <source>
        <dbReference type="ARBA" id="ARBA00023139"/>
    </source>
</evidence>
<keyword evidence="8" id="KW-1185">Reference proteome</keyword>
<dbReference type="InterPro" id="IPR050490">
    <property type="entry name" value="Bact_solute-bd_prot1"/>
</dbReference>